<proteinExistence type="predicted"/>
<reference evidence="2" key="1">
    <citation type="submission" date="2020-07" db="EMBL/GenBank/DDBJ databases">
        <title>Clarias magur genome sequencing, assembly and annotation.</title>
        <authorList>
            <person name="Kushwaha B."/>
            <person name="Kumar R."/>
            <person name="Das P."/>
            <person name="Joshi C.G."/>
            <person name="Kumar D."/>
            <person name="Nagpure N.S."/>
            <person name="Pandey M."/>
            <person name="Agarwal S."/>
            <person name="Srivastava S."/>
            <person name="Singh M."/>
            <person name="Sahoo L."/>
            <person name="Jayasankar P."/>
            <person name="Meher P.K."/>
            <person name="Koringa P.G."/>
            <person name="Iquebal M.A."/>
            <person name="Das S.P."/>
            <person name="Bit A."/>
            <person name="Patnaik S."/>
            <person name="Patel N."/>
            <person name="Shah T.M."/>
            <person name="Hinsu A."/>
            <person name="Jena J.K."/>
        </authorList>
    </citation>
    <scope>NUCLEOTIDE SEQUENCE</scope>
    <source>
        <strain evidence="2">CIFAMagur01</strain>
        <tissue evidence="2">Testis</tissue>
    </source>
</reference>
<feature type="signal peptide" evidence="1">
    <location>
        <begin position="1"/>
        <end position="22"/>
    </location>
</feature>
<sequence>MKPWRGLWKALFTPALLASAPAQERARCYGHMEGLVCLSWLEVLTGLACGEEVPGLLVCTQHYQNRAWAGEAVRGRDQSIRPVAKGTGFRREKALMQPRMF</sequence>
<comment type="caution">
    <text evidence="2">The sequence shown here is derived from an EMBL/GenBank/DDBJ whole genome shotgun (WGS) entry which is preliminary data.</text>
</comment>
<gene>
    <name evidence="2" type="primary">tenS</name>
    <name evidence="2" type="ORF">DAT39_017159</name>
</gene>
<evidence type="ECO:0000256" key="1">
    <source>
        <dbReference type="SAM" id="SignalP"/>
    </source>
</evidence>
<name>A0A8J4WWC5_CLAMG</name>
<evidence type="ECO:0000313" key="3">
    <source>
        <dbReference type="Proteomes" id="UP000727407"/>
    </source>
</evidence>
<organism evidence="2 3">
    <name type="scientific">Clarias magur</name>
    <name type="common">Asian catfish</name>
    <name type="synonym">Macropteronotus magur</name>
    <dbReference type="NCBI Taxonomy" id="1594786"/>
    <lineage>
        <taxon>Eukaryota</taxon>
        <taxon>Metazoa</taxon>
        <taxon>Chordata</taxon>
        <taxon>Craniata</taxon>
        <taxon>Vertebrata</taxon>
        <taxon>Euteleostomi</taxon>
        <taxon>Actinopterygii</taxon>
        <taxon>Neopterygii</taxon>
        <taxon>Teleostei</taxon>
        <taxon>Ostariophysi</taxon>
        <taxon>Siluriformes</taxon>
        <taxon>Clariidae</taxon>
        <taxon>Clarias</taxon>
    </lineage>
</organism>
<dbReference type="AlphaFoldDB" id="A0A8J4WWC5"/>
<dbReference type="Proteomes" id="UP000727407">
    <property type="component" value="Unassembled WGS sequence"/>
</dbReference>
<protein>
    <submittedName>
        <fullName evidence="2">Tenellin synthetase</fullName>
    </submittedName>
</protein>
<accession>A0A8J4WWC5</accession>
<feature type="chain" id="PRO_5035178657" evidence="1">
    <location>
        <begin position="23"/>
        <end position="101"/>
    </location>
</feature>
<keyword evidence="1" id="KW-0732">Signal</keyword>
<keyword evidence="3" id="KW-1185">Reference proteome</keyword>
<dbReference type="EMBL" id="QNUK01000450">
    <property type="protein sequence ID" value="KAF5893131.1"/>
    <property type="molecule type" value="Genomic_DNA"/>
</dbReference>
<evidence type="ECO:0000313" key="2">
    <source>
        <dbReference type="EMBL" id="KAF5893131.1"/>
    </source>
</evidence>